<evidence type="ECO:0000313" key="3">
    <source>
        <dbReference type="EMBL" id="MDW8517740.1"/>
    </source>
</evidence>
<evidence type="ECO:0000259" key="2">
    <source>
        <dbReference type="Pfam" id="PF03703"/>
    </source>
</evidence>
<feature type="transmembrane region" description="Helical" evidence="1">
    <location>
        <begin position="20"/>
        <end position="39"/>
    </location>
</feature>
<keyword evidence="1" id="KW-0812">Transmembrane</keyword>
<dbReference type="InterPro" id="IPR005182">
    <property type="entry name" value="YdbS-like_PH"/>
</dbReference>
<sequence>MEITHLQGKLPSEAKTAMRIQALLPHILWLAGTIGYYVLVYFFNWWIWIFWVSGALLIVSFIVYVVIAPSIYMKVYSYQLTETHIEVQKGLFIWNHTKVPIVKVQHVETSTGPILRKYGLASINVVTAAGFLEFPALQSEDANNLRETIAKMAEVKDEYE</sequence>
<keyword evidence="1" id="KW-0472">Membrane</keyword>
<protein>
    <submittedName>
        <fullName evidence="3">PH domain-containing protein</fullName>
    </submittedName>
</protein>
<dbReference type="PANTHER" id="PTHR34473">
    <property type="entry name" value="UPF0699 TRANSMEMBRANE PROTEIN YDBS"/>
    <property type="match status" value="1"/>
</dbReference>
<feature type="domain" description="YdbS-like PH" evidence="2">
    <location>
        <begin position="76"/>
        <end position="149"/>
    </location>
</feature>
<dbReference type="PANTHER" id="PTHR34473:SF2">
    <property type="entry name" value="UPF0699 TRANSMEMBRANE PROTEIN YDBT"/>
    <property type="match status" value="1"/>
</dbReference>
<gene>
    <name evidence="3" type="ORF">RIB56_16620</name>
</gene>
<evidence type="ECO:0000256" key="1">
    <source>
        <dbReference type="SAM" id="Phobius"/>
    </source>
</evidence>
<evidence type="ECO:0000313" key="4">
    <source>
        <dbReference type="Proteomes" id="UP001284771"/>
    </source>
</evidence>
<keyword evidence="4" id="KW-1185">Reference proteome</keyword>
<dbReference type="Proteomes" id="UP001284771">
    <property type="component" value="Unassembled WGS sequence"/>
</dbReference>
<accession>A0ABU4J9R8</accession>
<comment type="caution">
    <text evidence="3">The sequence shown here is derived from an EMBL/GenBank/DDBJ whole genome shotgun (WGS) entry which is preliminary data.</text>
</comment>
<dbReference type="Pfam" id="PF03703">
    <property type="entry name" value="bPH_2"/>
    <property type="match status" value="1"/>
</dbReference>
<name>A0ABU4J9R8_9BACI</name>
<dbReference type="RefSeq" id="WP_076513115.1">
    <property type="nucleotide sequence ID" value="NZ_CP016790.1"/>
</dbReference>
<proteinExistence type="predicted"/>
<dbReference type="EMBL" id="JAWUZT010000059">
    <property type="protein sequence ID" value="MDW8517740.1"/>
    <property type="molecule type" value="Genomic_DNA"/>
</dbReference>
<feature type="transmembrane region" description="Helical" evidence="1">
    <location>
        <begin position="45"/>
        <end position="67"/>
    </location>
</feature>
<reference evidence="4" key="1">
    <citation type="submission" date="2023-07" db="EMBL/GenBank/DDBJ databases">
        <title>Draft genomic sequences of Priestia flexa CCM isolated from the soil of an abandoned mine contaminated by free cyanide in the high Andean zone of Tacna, Peru.</title>
        <authorList>
            <person name="Caceda Quiroz C.J."/>
            <person name="Maraza Chooque G.J."/>
            <person name="Fora Quispe G.L."/>
            <person name="Carpio Mamani M."/>
        </authorList>
    </citation>
    <scope>NUCLEOTIDE SEQUENCE [LARGE SCALE GENOMIC DNA]</scope>
    <source>
        <strain evidence="4">CCM</strain>
    </source>
</reference>
<organism evidence="3 4">
    <name type="scientific">Priestia flexa</name>
    <dbReference type="NCBI Taxonomy" id="86664"/>
    <lineage>
        <taxon>Bacteria</taxon>
        <taxon>Bacillati</taxon>
        <taxon>Bacillota</taxon>
        <taxon>Bacilli</taxon>
        <taxon>Bacillales</taxon>
        <taxon>Bacillaceae</taxon>
        <taxon>Priestia</taxon>
    </lineage>
</organism>
<keyword evidence="1" id="KW-1133">Transmembrane helix</keyword>